<gene>
    <name evidence="2" type="ORF">C8J55DRAFT_527435</name>
</gene>
<dbReference type="SUPFAM" id="SSF52047">
    <property type="entry name" value="RNI-like"/>
    <property type="match status" value="1"/>
</dbReference>
<proteinExistence type="predicted"/>
<name>A0A9W8ZTP4_9AGAR</name>
<dbReference type="EMBL" id="JANVFS010000046">
    <property type="protein sequence ID" value="KAJ4466111.1"/>
    <property type="molecule type" value="Genomic_DNA"/>
</dbReference>
<evidence type="ECO:0000313" key="2">
    <source>
        <dbReference type="EMBL" id="KAJ4466111.1"/>
    </source>
</evidence>
<comment type="caution">
    <text evidence="2">The sequence shown here is derived from an EMBL/GenBank/DDBJ whole genome shotgun (WGS) entry which is preliminary data.</text>
</comment>
<reference evidence="2" key="1">
    <citation type="submission" date="2022-08" db="EMBL/GenBank/DDBJ databases">
        <authorList>
            <consortium name="DOE Joint Genome Institute"/>
            <person name="Min B."/>
            <person name="Riley R."/>
            <person name="Sierra-Patev S."/>
            <person name="Naranjo-Ortiz M."/>
            <person name="Looney B."/>
            <person name="Konkel Z."/>
            <person name="Slot J.C."/>
            <person name="Sakamoto Y."/>
            <person name="Steenwyk J.L."/>
            <person name="Rokas A."/>
            <person name="Carro J."/>
            <person name="Camarero S."/>
            <person name="Ferreira P."/>
            <person name="Molpeceres G."/>
            <person name="Ruiz-Duenas F.J."/>
            <person name="Serrano A."/>
            <person name="Henrissat B."/>
            <person name="Drula E."/>
            <person name="Hughes K.W."/>
            <person name="Mata J.L."/>
            <person name="Ishikawa N.K."/>
            <person name="Vargas-Isla R."/>
            <person name="Ushijima S."/>
            <person name="Smith C.A."/>
            <person name="Ahrendt S."/>
            <person name="Andreopoulos W."/>
            <person name="He G."/>
            <person name="Labutti K."/>
            <person name="Lipzen A."/>
            <person name="Ng V."/>
            <person name="Sandor L."/>
            <person name="Barry K."/>
            <person name="Martinez A.T."/>
            <person name="Xiao Y."/>
            <person name="Gibbons J.G."/>
            <person name="Terashima K."/>
            <person name="Hibbett D.S."/>
            <person name="Grigoriev I.V."/>
        </authorList>
    </citation>
    <scope>NUCLEOTIDE SEQUENCE</scope>
    <source>
        <strain evidence="2">Sp2 HRB7682 ss15</strain>
    </source>
</reference>
<dbReference type="InterPro" id="IPR032675">
    <property type="entry name" value="LRR_dom_sf"/>
</dbReference>
<accession>A0A9W8ZTP4</accession>
<organism evidence="2 3">
    <name type="scientific">Lentinula lateritia</name>
    <dbReference type="NCBI Taxonomy" id="40482"/>
    <lineage>
        <taxon>Eukaryota</taxon>
        <taxon>Fungi</taxon>
        <taxon>Dikarya</taxon>
        <taxon>Basidiomycota</taxon>
        <taxon>Agaricomycotina</taxon>
        <taxon>Agaricomycetes</taxon>
        <taxon>Agaricomycetidae</taxon>
        <taxon>Agaricales</taxon>
        <taxon>Marasmiineae</taxon>
        <taxon>Omphalotaceae</taxon>
        <taxon>Lentinula</taxon>
    </lineage>
</organism>
<dbReference type="InterPro" id="IPR001810">
    <property type="entry name" value="F-box_dom"/>
</dbReference>
<dbReference type="Proteomes" id="UP001150238">
    <property type="component" value="Unassembled WGS sequence"/>
</dbReference>
<dbReference type="AlphaFoldDB" id="A0A9W8ZTP4"/>
<reference evidence="2" key="2">
    <citation type="journal article" date="2023" name="Proc. Natl. Acad. Sci. U.S.A.">
        <title>A global phylogenomic analysis of the shiitake genus Lentinula.</title>
        <authorList>
            <person name="Sierra-Patev S."/>
            <person name="Min B."/>
            <person name="Naranjo-Ortiz M."/>
            <person name="Looney B."/>
            <person name="Konkel Z."/>
            <person name="Slot J.C."/>
            <person name="Sakamoto Y."/>
            <person name="Steenwyk J.L."/>
            <person name="Rokas A."/>
            <person name="Carro J."/>
            <person name="Camarero S."/>
            <person name="Ferreira P."/>
            <person name="Molpeceres G."/>
            <person name="Ruiz-Duenas F.J."/>
            <person name="Serrano A."/>
            <person name="Henrissat B."/>
            <person name="Drula E."/>
            <person name="Hughes K.W."/>
            <person name="Mata J.L."/>
            <person name="Ishikawa N.K."/>
            <person name="Vargas-Isla R."/>
            <person name="Ushijima S."/>
            <person name="Smith C.A."/>
            <person name="Donoghue J."/>
            <person name="Ahrendt S."/>
            <person name="Andreopoulos W."/>
            <person name="He G."/>
            <person name="LaButti K."/>
            <person name="Lipzen A."/>
            <person name="Ng V."/>
            <person name="Riley R."/>
            <person name="Sandor L."/>
            <person name="Barry K."/>
            <person name="Martinez A.T."/>
            <person name="Xiao Y."/>
            <person name="Gibbons J.G."/>
            <person name="Terashima K."/>
            <person name="Grigoriev I.V."/>
            <person name="Hibbett D."/>
        </authorList>
    </citation>
    <scope>NUCLEOTIDE SEQUENCE</scope>
    <source>
        <strain evidence="2">Sp2 HRB7682 ss15</strain>
    </source>
</reference>
<feature type="domain" description="F-box" evidence="1">
    <location>
        <begin position="21"/>
        <end position="74"/>
    </location>
</feature>
<sequence length="551" mass="63116">MPIFQQDNTTVGSTLELVNPLDSLPNELMAKIFGAGIELDRRNELPRELITYCSVSSRWREICRHSSELWTDVRIPLRHTRPKGVIARTTTQLERSNPRPFDLTLTIPPIMPTVNLFDEPQDEFELIRDILSVLSPHLPRMRRLSFITELPYYAREVTFTCSRLAAFEAPQLSHIHLQFGVLGISEFRVPMDRIIPMLFKSVPRLKHQRVYGVDIQYPLHGLTSLHLSHLLPDETNFRYLSINSPALEELCLISLYPMAHAAKPVQSKISFPALRSLRVSFARRAFASGTCILALMSPPNLTSLEIRGFALPDSLNSFPDSLLLTQLHTLRLEQVIFTSPNSFDVALHDASFYLGLTAVRHLQLINTPPQSLFPEPEAKVKPLLRARSGDFRERLDVSRRESTLHPPVLANELDSSVLLKHKGELFQLLFSPEDTPKSKRSIVYTHWPNLTTITLDTIRAKDVLWLCELVAVRPEVETVHLSRSAKRHLASSLTMWKGEKKDRFSSWDIDMERRNLVRRRPDVEKGDMDPVGWLEQRVKVFELDSDTNGPW</sequence>
<dbReference type="Gene3D" id="3.80.10.10">
    <property type="entry name" value="Ribonuclease Inhibitor"/>
    <property type="match status" value="1"/>
</dbReference>
<evidence type="ECO:0000259" key="1">
    <source>
        <dbReference type="Pfam" id="PF12937"/>
    </source>
</evidence>
<protein>
    <recommendedName>
        <fullName evidence="1">F-box domain-containing protein</fullName>
    </recommendedName>
</protein>
<dbReference type="Pfam" id="PF12937">
    <property type="entry name" value="F-box-like"/>
    <property type="match status" value="1"/>
</dbReference>
<evidence type="ECO:0000313" key="3">
    <source>
        <dbReference type="Proteomes" id="UP001150238"/>
    </source>
</evidence>